<keyword evidence="9" id="KW-1185">Reference proteome</keyword>
<proteinExistence type="predicted"/>
<evidence type="ECO:0000256" key="2">
    <source>
        <dbReference type="ARBA" id="ARBA00022448"/>
    </source>
</evidence>
<feature type="compositionally biased region" description="Low complexity" evidence="6">
    <location>
        <begin position="1001"/>
        <end position="1014"/>
    </location>
</feature>
<feature type="region of interest" description="Disordered" evidence="6">
    <location>
        <begin position="1371"/>
        <end position="1406"/>
    </location>
</feature>
<keyword evidence="3 7" id="KW-0812">Transmembrane</keyword>
<dbReference type="Proteomes" id="UP000612055">
    <property type="component" value="Unassembled WGS sequence"/>
</dbReference>
<feature type="transmembrane region" description="Helical" evidence="7">
    <location>
        <begin position="222"/>
        <end position="240"/>
    </location>
</feature>
<protein>
    <submittedName>
        <fullName evidence="8">Uncharacterized protein</fullName>
    </submittedName>
</protein>
<keyword evidence="5 7" id="KW-0472">Membrane</keyword>
<dbReference type="InterPro" id="IPR002293">
    <property type="entry name" value="AA/rel_permease1"/>
</dbReference>
<dbReference type="OrthoDB" id="3257095at2759"/>
<feature type="transmembrane region" description="Helical" evidence="7">
    <location>
        <begin position="437"/>
        <end position="460"/>
    </location>
</feature>
<feature type="region of interest" description="Disordered" evidence="6">
    <location>
        <begin position="972"/>
        <end position="1033"/>
    </location>
</feature>
<dbReference type="GO" id="GO:0022857">
    <property type="term" value="F:transmembrane transporter activity"/>
    <property type="evidence" value="ECO:0007669"/>
    <property type="project" value="InterPro"/>
</dbReference>
<feature type="transmembrane region" description="Helical" evidence="7">
    <location>
        <begin position="413"/>
        <end position="431"/>
    </location>
</feature>
<feature type="compositionally biased region" description="Low complexity" evidence="6">
    <location>
        <begin position="778"/>
        <end position="789"/>
    </location>
</feature>
<comment type="subcellular location">
    <subcellularLocation>
        <location evidence="1">Membrane</location>
        <topology evidence="1">Multi-pass membrane protein</topology>
    </subcellularLocation>
</comment>
<feature type="transmembrane region" description="Helical" evidence="7">
    <location>
        <begin position="357"/>
        <end position="378"/>
    </location>
</feature>
<dbReference type="Gene3D" id="1.20.1740.10">
    <property type="entry name" value="Amino acid/polyamine transporter I"/>
    <property type="match status" value="1"/>
</dbReference>
<feature type="compositionally biased region" description="Gly residues" evidence="6">
    <location>
        <begin position="1544"/>
        <end position="1561"/>
    </location>
</feature>
<feature type="transmembrane region" description="Helical" evidence="7">
    <location>
        <begin position="192"/>
        <end position="210"/>
    </location>
</feature>
<dbReference type="GO" id="GO:0016020">
    <property type="term" value="C:membrane"/>
    <property type="evidence" value="ECO:0007669"/>
    <property type="project" value="UniProtKB-SubCell"/>
</dbReference>
<feature type="region of interest" description="Disordered" evidence="6">
    <location>
        <begin position="743"/>
        <end position="816"/>
    </location>
</feature>
<feature type="transmembrane region" description="Helical" evidence="7">
    <location>
        <begin position="511"/>
        <end position="532"/>
    </location>
</feature>
<feature type="transmembrane region" description="Helical" evidence="7">
    <location>
        <begin position="260"/>
        <end position="283"/>
    </location>
</feature>
<evidence type="ECO:0000256" key="1">
    <source>
        <dbReference type="ARBA" id="ARBA00004141"/>
    </source>
</evidence>
<feature type="transmembrane region" description="Helical" evidence="7">
    <location>
        <begin position="103"/>
        <end position="126"/>
    </location>
</feature>
<feature type="compositionally biased region" description="Basic residues" evidence="6">
    <location>
        <begin position="607"/>
        <end position="626"/>
    </location>
</feature>
<name>A0A835XQL1_9CHLO</name>
<sequence>MGASMGRYYRATSLGLGAAPLMASAPPKLARGGGMLLRTGTQCRRANTDTVKLLMMGYRPELAREFTLFNCFGSSFTALSSLTALGGTYSIGLTYGGPVVMVWGWLLVVVMSTSVALSMAELASAYPTSGALYYWSFKLAPRRSRNILCWLTAWVLTMGQAAFTASNFYTFVSLVATTIRVQYDVDLGSPQRFLVLLGTWVVVGVLNCGSARLTAFMTTVGSLWHILALAAFCVAVPLMAPEKQSARYVFTSWQPNPDITGITSPVYTTLVGLLMSQWTLTGYDGSAHVAEETLHADVNVPRAIVLTVAGVGATGFAFILALTFVKVDVPALFDPGNETGGTNVVLQILIEVTKGRYGSVSAGVCLFTVVVVGTFFCANQSIANNSRMLYAFARDNGVPLSSYAKRVHPRTQAPVYGVLYMLFLSALLSTPMCFNPYVFPAVTSFAVVGCYLAYSLPVLCKLWNGRRGFLAGPFFLGPNVSYANNIVSVVWVGFVTILFCLPQYYPVTLLNMNWAGPILALALAFALGWYYLPVVGARKWFIGPRANLGQFQDVLPSERAKAAAEADAAEEAAAAAAGRACRAFEEAELLLARIAAGERSSGGERRHLSHHPHQHQHNPNGRHGHHNNGQQHPGRAANGGGSRPGSNHGGFSSQSNVVVSSGAHAEDRDPAVGYSTAIAGGGGAGGGGGGVAGLVARRGNSLSQLSPISPGLGVAAAPVSAEGGGGGGLLLVRVGSRTGSFRGAQLVSPGATGTGMAPSSGPLRNTSTGGSGGGAGGYAARSRGPSGAGVTQPSPLRVGSGTGMHGAASAGPSRLGSNHGMVAAAAGKGKSPSMSAQGFIPSAPVSSEAAAAVVRPHTAHAVPLTAAQHGALAQHGTRTQHGAAARRALLQQSSLGRHGAGPGSPPLVTAASARRHSALALPPPAPLAPTSREFAALLTDTGFASATAREAGPGAEGPAAAGVRQALLGLPPGLIQGSSGGSPRPAAPGAGAGAGAGGYNQQQQRKQASARRASVCSRPSLDQQWRPPSGAESGQGWAALLAAGASMASAMDSSQGFGSSSGQVRFPGLSGIGAPLLALGGQAREHILGGGGAGSGPGGPAAVSSPARGRGGHGGSGRAGTAGLAAADAAANAAASAAVVMHAAAAAVRAGGGVRDSSAAEVGGSTLSIGQLISNPLPSVILSDEPMTSIGASTAADHGSMGLAGSSAAEGIDSANRLSTRARLRRASVSVIAMPSGAVVAAAAAAAAAADASNAAQHRVALRRVSSGGLDGAASQGTVTAAGMLTAAAAVGAGPDVDGRPSGGRPSDRARMRRASVGGLGWSLQLPLMPGGAAGAAGASSAPLGTDFGAVTASERPSDGRSSLFSQMRSPALSAGLGPGSGPSAGPSRARLNPTSAETRASAGARARRSSIAAIGAAVSAAFTSLGGGLSSRAMPHYPFLLSTDSLSRVSEDGGLPRLLLELAEEQAGFEGGSGGLGGGGGDGRLTPHAPARASPHRAPVLGSVVSQARPEGARLTASLTMGDRSSGPGGRQPTKTGGAEAAPGGGEGGGGAAAGPGASAGHGSRSHTGMGAGSAVE</sequence>
<evidence type="ECO:0000313" key="8">
    <source>
        <dbReference type="EMBL" id="KAG2489302.1"/>
    </source>
</evidence>
<evidence type="ECO:0000256" key="5">
    <source>
        <dbReference type="ARBA" id="ARBA00023136"/>
    </source>
</evidence>
<feature type="region of interest" description="Disordered" evidence="6">
    <location>
        <begin position="1088"/>
        <end position="1121"/>
    </location>
</feature>
<feature type="compositionally biased region" description="Low complexity" evidence="6">
    <location>
        <begin position="1488"/>
        <end position="1500"/>
    </location>
</feature>
<keyword evidence="4 7" id="KW-1133">Transmembrane helix</keyword>
<gene>
    <name evidence="8" type="ORF">HYH03_012134</name>
</gene>
<feature type="compositionally biased region" description="Gly residues" evidence="6">
    <location>
        <begin position="1470"/>
        <end position="1484"/>
    </location>
</feature>
<comment type="caution">
    <text evidence="8">The sequence shown here is derived from an EMBL/GenBank/DDBJ whole genome shotgun (WGS) entry which is preliminary data.</text>
</comment>
<evidence type="ECO:0000313" key="9">
    <source>
        <dbReference type="Proteomes" id="UP000612055"/>
    </source>
</evidence>
<reference evidence="8" key="1">
    <citation type="journal article" date="2020" name="bioRxiv">
        <title>Comparative genomics of Chlamydomonas.</title>
        <authorList>
            <person name="Craig R.J."/>
            <person name="Hasan A.R."/>
            <person name="Ness R.W."/>
            <person name="Keightley P.D."/>
        </authorList>
    </citation>
    <scope>NUCLEOTIDE SEQUENCE</scope>
    <source>
        <strain evidence="8">CCAP 11/70</strain>
    </source>
</reference>
<feature type="transmembrane region" description="Helical" evidence="7">
    <location>
        <begin position="147"/>
        <end position="172"/>
    </location>
</feature>
<keyword evidence="2" id="KW-0813">Transport</keyword>
<feature type="transmembrane region" description="Helical" evidence="7">
    <location>
        <begin position="66"/>
        <end position="91"/>
    </location>
</feature>
<evidence type="ECO:0000256" key="3">
    <source>
        <dbReference type="ARBA" id="ARBA00022692"/>
    </source>
</evidence>
<feature type="transmembrane region" description="Helical" evidence="7">
    <location>
        <begin position="303"/>
        <end position="325"/>
    </location>
</feature>
<dbReference type="EMBL" id="JAEHOE010000074">
    <property type="protein sequence ID" value="KAG2489302.1"/>
    <property type="molecule type" value="Genomic_DNA"/>
</dbReference>
<accession>A0A835XQL1</accession>
<evidence type="ECO:0000256" key="7">
    <source>
        <dbReference type="SAM" id="Phobius"/>
    </source>
</evidence>
<organism evidence="8 9">
    <name type="scientific">Edaphochlamys debaryana</name>
    <dbReference type="NCBI Taxonomy" id="47281"/>
    <lineage>
        <taxon>Eukaryota</taxon>
        <taxon>Viridiplantae</taxon>
        <taxon>Chlorophyta</taxon>
        <taxon>core chlorophytes</taxon>
        <taxon>Chlorophyceae</taxon>
        <taxon>CS clade</taxon>
        <taxon>Chlamydomonadales</taxon>
        <taxon>Chlamydomonadales incertae sedis</taxon>
        <taxon>Edaphochlamys</taxon>
    </lineage>
</organism>
<feature type="transmembrane region" description="Helical" evidence="7">
    <location>
        <begin position="481"/>
        <end position="505"/>
    </location>
</feature>
<dbReference type="PANTHER" id="PTHR45649">
    <property type="entry name" value="AMINO-ACID PERMEASE BAT1"/>
    <property type="match status" value="1"/>
</dbReference>
<dbReference type="PANTHER" id="PTHR45649:SF26">
    <property type="entry name" value="OS04G0435100 PROTEIN"/>
    <property type="match status" value="1"/>
</dbReference>
<evidence type="ECO:0000256" key="4">
    <source>
        <dbReference type="ARBA" id="ARBA00022989"/>
    </source>
</evidence>
<evidence type="ECO:0000256" key="6">
    <source>
        <dbReference type="SAM" id="MobiDB-lite"/>
    </source>
</evidence>
<feature type="compositionally biased region" description="Gly residues" evidence="6">
    <location>
        <begin position="1088"/>
        <end position="1099"/>
    </location>
</feature>
<dbReference type="Pfam" id="PF13520">
    <property type="entry name" value="AA_permease_2"/>
    <property type="match status" value="1"/>
</dbReference>
<feature type="region of interest" description="Disordered" evidence="6">
    <location>
        <begin position="600"/>
        <end position="664"/>
    </location>
</feature>
<feature type="region of interest" description="Disordered" evidence="6">
    <location>
        <begin position="1470"/>
        <end position="1578"/>
    </location>
</feature>